<dbReference type="EC" id="6.1.1.5" evidence="15"/>
<dbReference type="InterPro" id="IPR009080">
    <property type="entry name" value="tRNAsynth_Ia_anticodon-bd"/>
</dbReference>
<evidence type="ECO:0000256" key="15">
    <source>
        <dbReference type="HAMAP-Rule" id="MF_02003"/>
    </source>
</evidence>
<dbReference type="PANTHER" id="PTHR42780:SF1">
    <property type="entry name" value="ISOLEUCINE--TRNA LIGASE, CYTOPLASMIC"/>
    <property type="match status" value="1"/>
</dbReference>
<dbReference type="GO" id="GO:0004822">
    <property type="term" value="F:isoleucine-tRNA ligase activity"/>
    <property type="evidence" value="ECO:0007669"/>
    <property type="project" value="UniProtKB-UniRule"/>
</dbReference>
<keyword evidence="10 15" id="KW-0067">ATP-binding</keyword>
<evidence type="ECO:0000313" key="18">
    <source>
        <dbReference type="EMBL" id="PJF30373.1"/>
    </source>
</evidence>
<evidence type="ECO:0000256" key="5">
    <source>
        <dbReference type="ARBA" id="ARBA00022490"/>
    </source>
</evidence>
<keyword evidence="7 15" id="KW-0479">Metal-binding</keyword>
<dbReference type="InterPro" id="IPR023586">
    <property type="entry name" value="Ile-tRNA-ligase_type2"/>
</dbReference>
<comment type="caution">
    <text evidence="18">The sequence shown here is derived from an EMBL/GenBank/DDBJ whole genome shotgun (WGS) entry which is preliminary data.</text>
</comment>
<dbReference type="GO" id="GO:0005524">
    <property type="term" value="F:ATP binding"/>
    <property type="evidence" value="ECO:0007669"/>
    <property type="project" value="UniProtKB-UniRule"/>
</dbReference>
<comment type="catalytic activity">
    <reaction evidence="14 15">
        <text>tRNA(Ile) + L-isoleucine + ATP = L-isoleucyl-tRNA(Ile) + AMP + diphosphate</text>
        <dbReference type="Rhea" id="RHEA:11060"/>
        <dbReference type="Rhea" id="RHEA-COMP:9666"/>
        <dbReference type="Rhea" id="RHEA-COMP:9695"/>
        <dbReference type="ChEBI" id="CHEBI:30616"/>
        <dbReference type="ChEBI" id="CHEBI:33019"/>
        <dbReference type="ChEBI" id="CHEBI:58045"/>
        <dbReference type="ChEBI" id="CHEBI:78442"/>
        <dbReference type="ChEBI" id="CHEBI:78528"/>
        <dbReference type="ChEBI" id="CHEBI:456215"/>
        <dbReference type="EC" id="6.1.1.5"/>
    </reaction>
</comment>
<keyword evidence="6 15" id="KW-0436">Ligase</keyword>
<dbReference type="FunFam" id="3.40.50.620:FF:000063">
    <property type="entry name" value="Isoleucine--tRNA ligase"/>
    <property type="match status" value="1"/>
</dbReference>
<evidence type="ECO:0000259" key="17">
    <source>
        <dbReference type="Pfam" id="PF08264"/>
    </source>
</evidence>
<dbReference type="InterPro" id="IPR014729">
    <property type="entry name" value="Rossmann-like_a/b/a_fold"/>
</dbReference>
<dbReference type="InterPro" id="IPR002300">
    <property type="entry name" value="aa-tRNA-synth_Ia"/>
</dbReference>
<dbReference type="HAMAP" id="MF_02003">
    <property type="entry name" value="Ile_tRNA_synth_type2"/>
    <property type="match status" value="1"/>
</dbReference>
<dbReference type="Proteomes" id="UP000228921">
    <property type="component" value="Unassembled WGS sequence"/>
</dbReference>
<dbReference type="InterPro" id="IPR002301">
    <property type="entry name" value="Ile-tRNA-ligase"/>
</dbReference>
<comment type="function">
    <text evidence="13 15">Catalyzes the attachment of isoleucine to tRNA(Ile). As IleRS can inadvertently accommodate and process structurally similar amino acids such as valine, to avoid such errors it has two additional distinct tRNA(Ile)-dependent editing activities. One activity is designated as 'pretransfer' editing and involves the hydrolysis of activated Val-AMP. The other activity is designated 'posttransfer' editing and involves deacylation of mischarged Val-tRNA(Ile).</text>
</comment>
<accession>A0A2M8NYJ9</accession>
<dbReference type="SUPFAM" id="SSF50677">
    <property type="entry name" value="ValRS/IleRS/LeuRS editing domain"/>
    <property type="match status" value="1"/>
</dbReference>
<evidence type="ECO:0000256" key="13">
    <source>
        <dbReference type="ARBA" id="ARBA00025217"/>
    </source>
</evidence>
<dbReference type="InterPro" id="IPR033709">
    <property type="entry name" value="Anticodon_Ile_ABEc"/>
</dbReference>
<dbReference type="EMBL" id="PGTK01000011">
    <property type="protein sequence ID" value="PJF30373.1"/>
    <property type="molecule type" value="Genomic_DNA"/>
</dbReference>
<gene>
    <name evidence="15" type="primary">ileS</name>
    <name evidence="18" type="ORF">CUN51_08165</name>
</gene>
<evidence type="ECO:0000259" key="16">
    <source>
        <dbReference type="Pfam" id="PF00133"/>
    </source>
</evidence>
<dbReference type="Gene3D" id="3.40.50.620">
    <property type="entry name" value="HUPs"/>
    <property type="match status" value="2"/>
</dbReference>
<dbReference type="NCBIfam" id="TIGR00392">
    <property type="entry name" value="ileS"/>
    <property type="match status" value="1"/>
</dbReference>
<dbReference type="AlphaFoldDB" id="A0A2M8NYJ9"/>
<dbReference type="Pfam" id="PF00133">
    <property type="entry name" value="tRNA-synt_1"/>
    <property type="match status" value="1"/>
</dbReference>
<sequence length="1066" mass="122019">MRFKPVSPRVDIQALEQEQLEFWRSAQVFKRTLEGREGAPRYVFYEGPPTANGRPGIHHVMARAFKDIFPRYHVMQGKYVLRKGGWDTHGLPVEIEVEKELGIEHKHQIEAYGIAEFNKRCRESVLRYLEDWEALTERMGFWVSLEDAYITFKNEYIESIWWILKQFWQKGLLYQDYKVVPYCARCGTPLSSHEVSDAYEEVDDPSIYVRFALRDEPNTAFLVWTTTPWTLPGNVALAVGREVDYALIETEAQYAKGQTERLILAKALLPQVMRKQEYTVLREMKGAELLGKHYVPLFTFLPVTQDYAYVVDGSQFVSTEDGTGIVHIAPAFGADDMEVARANNLPTLMTVNAEGKFIDAVSDWAGMWVKDADPLITRQLKERHILFRNERYHHAYPFCWRCKTPLLYYARETWYIRTTAHRDEMVALNQTINWVPEHIRDGRFGMWLANNRDWALGRNRYWGTPLPIWKCDHPESNEIVCVGSLAELSQYAGRDLSDLDLHRPYVDEITWPSKDGLGTMRRVPELIDVWFDSGAMPYAQWGYPHRNQQLFEEQFPADYICEAIDQTRGWFYSLHAISTLLMNSVSFKNVICLGHILDGEGKKMSKSRGNVVDPWTIMNKEGADAARWYMYTSAPPGDSRRFSAKLVQEVISGFYLTLWNTYSFFVTYANIDDFDPTAVRLPISEREELDRWIIAELNALIKRVTHAYETYDVTGCTRPIAEFVDDLSNWYLRRSRRRFWQSDWDHSKRAAYETLYECLVSVAKLLAPAMPFLSEALYRNLVVPFDSSAPDSVHLTQWLRADESLIDEKLIAEMRLVKRLVSLGHAARNSADLRVRQPLSEAAFAVRTAEEAAALRKFETIIAEELNVKAIRLLDETSASGMISYSLNPLPQKLGKRLGAQFPTVQKLLREGDSAQVTAWAKQLIAGEPLVVAVNGSTVELSAEEVEVRRTAAEGFTVAEENGYVAALQTTLTEALIKEGLAREVVRRINLMRRDADYALSDTIRITYNATPRLAEALTAHSSYVCDETLAERLEAVAQPEGDKVETFEFDGETITLGVKRVAAAQ</sequence>
<dbReference type="GO" id="GO:0006428">
    <property type="term" value="P:isoleucyl-tRNA aminoacylation"/>
    <property type="evidence" value="ECO:0007669"/>
    <property type="project" value="UniProtKB-UniRule"/>
</dbReference>
<comment type="subunit">
    <text evidence="4 15">Monomer.</text>
</comment>
<dbReference type="Gene3D" id="1.10.730.10">
    <property type="entry name" value="Isoleucyl-tRNA Synthetase, Domain 1"/>
    <property type="match status" value="1"/>
</dbReference>
<evidence type="ECO:0000256" key="11">
    <source>
        <dbReference type="ARBA" id="ARBA00022917"/>
    </source>
</evidence>
<organism evidence="18 19">
    <name type="scientific">Candidatus Thermofonsia Clade 1 bacterium</name>
    <dbReference type="NCBI Taxonomy" id="2364210"/>
    <lineage>
        <taxon>Bacteria</taxon>
        <taxon>Bacillati</taxon>
        <taxon>Chloroflexota</taxon>
        <taxon>Candidatus Thermofontia</taxon>
        <taxon>Candidatus Thermofonsia Clade 1</taxon>
    </lineage>
</organism>
<reference evidence="18 19" key="1">
    <citation type="submission" date="2017-11" db="EMBL/GenBank/DDBJ databases">
        <title>Evolution of Phototrophy in the Chloroflexi Phylum Driven by Horizontal Gene Transfer.</title>
        <authorList>
            <person name="Ward L.M."/>
            <person name="Hemp J."/>
            <person name="Shih P.M."/>
            <person name="Mcglynn S.E."/>
            <person name="Fischer W."/>
        </authorList>
    </citation>
    <scope>NUCLEOTIDE SEQUENCE [LARGE SCALE GENOMIC DNA]</scope>
    <source>
        <strain evidence="18">CP2_2F</strain>
    </source>
</reference>
<keyword evidence="11 15" id="KW-0648">Protein biosynthesis</keyword>
<proteinExistence type="inferred from homology"/>
<dbReference type="InterPro" id="IPR013155">
    <property type="entry name" value="M/V/L/I-tRNA-synth_anticd-bd"/>
</dbReference>
<evidence type="ECO:0000313" key="19">
    <source>
        <dbReference type="Proteomes" id="UP000228921"/>
    </source>
</evidence>
<comment type="domain">
    <text evidence="15">IleRS has two distinct active sites: one for aminoacylation and one for editing. The misactivated valine is translocated from the active site to the editing site, which sterically excludes the correctly activated isoleucine. The single editing site contains two valyl binding pockets, one specific for each substrate (Val-AMP or Val-tRNA(Ile)).</text>
</comment>
<dbReference type="CDD" id="cd07961">
    <property type="entry name" value="Anticodon_Ia_Ile_ABEc"/>
    <property type="match status" value="1"/>
</dbReference>
<evidence type="ECO:0000256" key="4">
    <source>
        <dbReference type="ARBA" id="ARBA00011245"/>
    </source>
</evidence>
<dbReference type="Pfam" id="PF08264">
    <property type="entry name" value="Anticodon_1"/>
    <property type="match status" value="1"/>
</dbReference>
<feature type="binding site" evidence="15">
    <location>
        <position position="606"/>
    </location>
    <ligand>
        <name>ATP</name>
        <dbReference type="ChEBI" id="CHEBI:30616"/>
    </ligand>
</feature>
<comment type="subcellular location">
    <subcellularLocation>
        <location evidence="2 15">Cytoplasm</location>
    </subcellularLocation>
</comment>
<dbReference type="SUPFAM" id="SSF47323">
    <property type="entry name" value="Anticodon-binding domain of a subclass of class I aminoacyl-tRNA synthetases"/>
    <property type="match status" value="1"/>
</dbReference>
<evidence type="ECO:0000256" key="6">
    <source>
        <dbReference type="ARBA" id="ARBA00022598"/>
    </source>
</evidence>
<dbReference type="GO" id="GO:0002161">
    <property type="term" value="F:aminoacyl-tRNA deacylase activity"/>
    <property type="evidence" value="ECO:0007669"/>
    <property type="project" value="InterPro"/>
</dbReference>
<dbReference type="GO" id="GO:0008270">
    <property type="term" value="F:zinc ion binding"/>
    <property type="evidence" value="ECO:0007669"/>
    <property type="project" value="UniProtKB-UniRule"/>
</dbReference>
<dbReference type="PANTHER" id="PTHR42780">
    <property type="entry name" value="SOLEUCYL-TRNA SYNTHETASE"/>
    <property type="match status" value="1"/>
</dbReference>
<evidence type="ECO:0000256" key="14">
    <source>
        <dbReference type="ARBA" id="ARBA00048359"/>
    </source>
</evidence>
<feature type="domain" description="Aminoacyl-tRNA synthetase class Ia" evidence="16">
    <location>
        <begin position="20"/>
        <end position="635"/>
    </location>
</feature>
<evidence type="ECO:0000256" key="8">
    <source>
        <dbReference type="ARBA" id="ARBA00022741"/>
    </source>
</evidence>
<evidence type="ECO:0000256" key="10">
    <source>
        <dbReference type="ARBA" id="ARBA00022840"/>
    </source>
</evidence>
<feature type="short sequence motif" description="'HIGH' region" evidence="15">
    <location>
        <begin position="49"/>
        <end position="59"/>
    </location>
</feature>
<keyword evidence="9 15" id="KW-0862">Zinc</keyword>
<dbReference type="FunFam" id="3.40.50.620:FF:000075">
    <property type="entry name" value="Isoleucine--tRNA ligase"/>
    <property type="match status" value="1"/>
</dbReference>
<dbReference type="GO" id="GO:0000049">
    <property type="term" value="F:tRNA binding"/>
    <property type="evidence" value="ECO:0007669"/>
    <property type="project" value="InterPro"/>
</dbReference>
<name>A0A2M8NYJ9_9CHLR</name>
<evidence type="ECO:0000256" key="12">
    <source>
        <dbReference type="ARBA" id="ARBA00023146"/>
    </source>
</evidence>
<evidence type="ECO:0000256" key="2">
    <source>
        <dbReference type="ARBA" id="ARBA00004496"/>
    </source>
</evidence>
<dbReference type="GO" id="GO:0005737">
    <property type="term" value="C:cytoplasm"/>
    <property type="evidence" value="ECO:0007669"/>
    <property type="project" value="UniProtKB-SubCell"/>
</dbReference>
<keyword evidence="12 15" id="KW-0030">Aminoacyl-tRNA synthetase</keyword>
<comment type="cofactor">
    <cofactor evidence="1 15">
        <name>Zn(2+)</name>
        <dbReference type="ChEBI" id="CHEBI:29105"/>
    </cofactor>
</comment>
<keyword evidence="5 15" id="KW-0963">Cytoplasm</keyword>
<dbReference type="InterPro" id="IPR009008">
    <property type="entry name" value="Val/Leu/Ile-tRNA-synth_edit"/>
</dbReference>
<dbReference type="Pfam" id="PF19302">
    <property type="entry name" value="DUF5915"/>
    <property type="match status" value="1"/>
</dbReference>
<dbReference type="SUPFAM" id="SSF52374">
    <property type="entry name" value="Nucleotidylyl transferase"/>
    <property type="match status" value="1"/>
</dbReference>
<evidence type="ECO:0000256" key="3">
    <source>
        <dbReference type="ARBA" id="ARBA00007078"/>
    </source>
</evidence>
<evidence type="ECO:0000256" key="1">
    <source>
        <dbReference type="ARBA" id="ARBA00001947"/>
    </source>
</evidence>
<evidence type="ECO:0000256" key="9">
    <source>
        <dbReference type="ARBA" id="ARBA00022833"/>
    </source>
</evidence>
<keyword evidence="8 15" id="KW-0547">Nucleotide-binding</keyword>
<feature type="short sequence motif" description="'KMSKS' region" evidence="15">
    <location>
        <begin position="603"/>
        <end position="607"/>
    </location>
</feature>
<evidence type="ECO:0000256" key="7">
    <source>
        <dbReference type="ARBA" id="ARBA00022723"/>
    </source>
</evidence>
<dbReference type="CDD" id="cd00818">
    <property type="entry name" value="IleRS_core"/>
    <property type="match status" value="1"/>
</dbReference>
<comment type="similarity">
    <text evidence="3 15">Belongs to the class-I aminoacyl-tRNA synthetase family. IleS type 2 subfamily.</text>
</comment>
<feature type="domain" description="Methionyl/Valyl/Leucyl/Isoleucyl-tRNA synthetase anticodon-binding" evidence="17">
    <location>
        <begin position="690"/>
        <end position="840"/>
    </location>
</feature>
<dbReference type="PRINTS" id="PR00984">
    <property type="entry name" value="TRNASYNTHILE"/>
</dbReference>
<protein>
    <recommendedName>
        <fullName evidence="15">Isoleucine--tRNA ligase</fullName>
        <ecNumber evidence="15">6.1.1.5</ecNumber>
    </recommendedName>
    <alternativeName>
        <fullName evidence="15">Isoleucyl-tRNA synthetase</fullName>
        <shortName evidence="15">IleRS</shortName>
    </alternativeName>
</protein>